<dbReference type="AlphaFoldDB" id="A0A127K8E2"/>
<accession>A0A127K8E2</accession>
<keyword evidence="2" id="KW-1185">Reference proteome</keyword>
<protein>
    <recommendedName>
        <fullName evidence="3">Formylmethanofuran dehydrogenase subunit E domain-containing protein</fullName>
    </recommendedName>
</protein>
<organism evidence="1 2">
    <name type="scientific">Thauera humireducens</name>
    <dbReference type="NCBI Taxonomy" id="1134435"/>
    <lineage>
        <taxon>Bacteria</taxon>
        <taxon>Pseudomonadati</taxon>
        <taxon>Pseudomonadota</taxon>
        <taxon>Betaproteobacteria</taxon>
        <taxon>Rhodocyclales</taxon>
        <taxon>Zoogloeaceae</taxon>
        <taxon>Thauera</taxon>
    </lineage>
</organism>
<dbReference type="RefSeq" id="WP_004264211.1">
    <property type="nucleotide sequence ID" value="NZ_CP014646.1"/>
</dbReference>
<dbReference type="STRING" id="1134435.AC731_015490"/>
<gene>
    <name evidence="1" type="ORF">AC731_015490</name>
</gene>
<name>A0A127K8E2_9RHOO</name>
<evidence type="ECO:0008006" key="3">
    <source>
        <dbReference type="Google" id="ProtNLM"/>
    </source>
</evidence>
<proteinExistence type="predicted"/>
<sequence length="203" mass="21685">MKFPAFFDQVPTLRVRDALAAFLGAADDGLLEYGYADAVKLAGHSCPTVASAYVLGCRALTALYPDSLPERGGVRLAFASRLEEGVTGVTASVLTLLTGAAQDGGFKGIGGRFARRGLQDFGHELPLSVRVTRTDTGAAVDVASDLSHVPAHPDTMLLLGRCVRGEADEAERQRFAALWQDRVARVLLQHWDDDAVFSVRAAD</sequence>
<evidence type="ECO:0000313" key="2">
    <source>
        <dbReference type="Proteomes" id="UP000036902"/>
    </source>
</evidence>
<evidence type="ECO:0000313" key="1">
    <source>
        <dbReference type="EMBL" id="AMO38217.1"/>
    </source>
</evidence>
<dbReference type="KEGG" id="thu:AC731_015490"/>
<dbReference type="EMBL" id="CP014646">
    <property type="protein sequence ID" value="AMO38217.1"/>
    <property type="molecule type" value="Genomic_DNA"/>
</dbReference>
<reference evidence="2" key="1">
    <citation type="submission" date="2016-03" db="EMBL/GenBank/DDBJ databases">
        <authorList>
            <person name="Ma C."/>
            <person name="Zhou S."/>
            <person name="Yang G."/>
        </authorList>
    </citation>
    <scope>NUCLEOTIDE SEQUENCE [LARGE SCALE GENOMIC DNA]</scope>
    <source>
        <strain evidence="2">SgZ-1</strain>
    </source>
</reference>
<dbReference type="Proteomes" id="UP000036902">
    <property type="component" value="Chromosome"/>
</dbReference>